<dbReference type="EMBL" id="FWWW01000041">
    <property type="protein sequence ID" value="SMB84906.1"/>
    <property type="molecule type" value="Genomic_DNA"/>
</dbReference>
<protein>
    <submittedName>
        <fullName evidence="1">Uncharacterized protein</fullName>
    </submittedName>
</protein>
<organism evidence="1 2">
    <name type="scientific">Hymenobacter roseosalivarius DSM 11622</name>
    <dbReference type="NCBI Taxonomy" id="645990"/>
    <lineage>
        <taxon>Bacteria</taxon>
        <taxon>Pseudomonadati</taxon>
        <taxon>Bacteroidota</taxon>
        <taxon>Cytophagia</taxon>
        <taxon>Cytophagales</taxon>
        <taxon>Hymenobacteraceae</taxon>
        <taxon>Hymenobacter</taxon>
    </lineage>
</organism>
<dbReference type="AlphaFoldDB" id="A0A1W1UV51"/>
<dbReference type="Proteomes" id="UP000192266">
    <property type="component" value="Unassembled WGS sequence"/>
</dbReference>
<sequence length="47" mass="5250">MNGGLNSISGSMLPNRFWMFSPFLGGKTSKENSVLPSAWIRWSVTFI</sequence>
<name>A0A1W1UV51_9BACT</name>
<accession>A0A1W1UV51</accession>
<proteinExistence type="predicted"/>
<evidence type="ECO:0000313" key="1">
    <source>
        <dbReference type="EMBL" id="SMB84906.1"/>
    </source>
</evidence>
<reference evidence="1 2" key="1">
    <citation type="submission" date="2017-04" db="EMBL/GenBank/DDBJ databases">
        <authorList>
            <person name="Afonso C.L."/>
            <person name="Miller P.J."/>
            <person name="Scott M.A."/>
            <person name="Spackman E."/>
            <person name="Goraichik I."/>
            <person name="Dimitrov K.M."/>
            <person name="Suarez D.L."/>
            <person name="Swayne D.E."/>
        </authorList>
    </citation>
    <scope>NUCLEOTIDE SEQUENCE [LARGE SCALE GENOMIC DNA]</scope>
    <source>
        <strain evidence="1 2">DSM 11622</strain>
    </source>
</reference>
<gene>
    <name evidence="1" type="ORF">SAMN00120144_3875</name>
</gene>
<evidence type="ECO:0000313" key="2">
    <source>
        <dbReference type="Proteomes" id="UP000192266"/>
    </source>
</evidence>
<keyword evidence="2" id="KW-1185">Reference proteome</keyword>